<keyword evidence="1" id="KW-0812">Transmembrane</keyword>
<reference evidence="2" key="1">
    <citation type="submission" date="2018-05" db="EMBL/GenBank/DDBJ databases">
        <title>Draft genome of Mucuna pruriens seed.</title>
        <authorList>
            <person name="Nnadi N.E."/>
            <person name="Vos R."/>
            <person name="Hasami M.H."/>
            <person name="Devisetty U.K."/>
            <person name="Aguiy J.C."/>
        </authorList>
    </citation>
    <scope>NUCLEOTIDE SEQUENCE [LARGE SCALE GENOMIC DNA]</scope>
    <source>
        <strain evidence="2">JCA_2017</strain>
    </source>
</reference>
<organism evidence="2 3">
    <name type="scientific">Mucuna pruriens</name>
    <name type="common">Velvet bean</name>
    <name type="synonym">Dolichos pruriens</name>
    <dbReference type="NCBI Taxonomy" id="157652"/>
    <lineage>
        <taxon>Eukaryota</taxon>
        <taxon>Viridiplantae</taxon>
        <taxon>Streptophyta</taxon>
        <taxon>Embryophyta</taxon>
        <taxon>Tracheophyta</taxon>
        <taxon>Spermatophyta</taxon>
        <taxon>Magnoliopsida</taxon>
        <taxon>eudicotyledons</taxon>
        <taxon>Gunneridae</taxon>
        <taxon>Pentapetalae</taxon>
        <taxon>rosids</taxon>
        <taxon>fabids</taxon>
        <taxon>Fabales</taxon>
        <taxon>Fabaceae</taxon>
        <taxon>Papilionoideae</taxon>
        <taxon>50 kb inversion clade</taxon>
        <taxon>NPAAA clade</taxon>
        <taxon>indigoferoid/millettioid clade</taxon>
        <taxon>Phaseoleae</taxon>
        <taxon>Mucuna</taxon>
    </lineage>
</organism>
<keyword evidence="3" id="KW-1185">Reference proteome</keyword>
<sequence>MLVYPFSSWKERSTCHYKSSIIGFKLYLGTVLTTLHAGSVVLTIFSNYNVSLKDLTLPTKLQVQVQLTRANQVFEALAATLHHQIIYNEFVKTIFMKPNEASNSETLVIF</sequence>
<feature type="transmembrane region" description="Helical" evidence="1">
    <location>
        <begin position="26"/>
        <end position="45"/>
    </location>
</feature>
<evidence type="ECO:0000256" key="1">
    <source>
        <dbReference type="SAM" id="Phobius"/>
    </source>
</evidence>
<evidence type="ECO:0000313" key="3">
    <source>
        <dbReference type="Proteomes" id="UP000257109"/>
    </source>
</evidence>
<dbReference type="PANTHER" id="PTHR48435">
    <property type="entry name" value="POLYPROTEIN"/>
    <property type="match status" value="1"/>
</dbReference>
<dbReference type="InterPro" id="IPR053098">
    <property type="entry name" value="Petuviruses_polyprotein"/>
</dbReference>
<keyword evidence="1" id="KW-1133">Transmembrane helix</keyword>
<dbReference type="EMBL" id="QJKJ01001841">
    <property type="protein sequence ID" value="RDY05637.1"/>
    <property type="molecule type" value="Genomic_DNA"/>
</dbReference>
<proteinExistence type="predicted"/>
<dbReference type="PANTHER" id="PTHR48435:SF1">
    <property type="entry name" value="POLYPROTEIN"/>
    <property type="match status" value="1"/>
</dbReference>
<feature type="non-terminal residue" evidence="2">
    <location>
        <position position="110"/>
    </location>
</feature>
<dbReference type="Proteomes" id="UP000257109">
    <property type="component" value="Unassembled WGS sequence"/>
</dbReference>
<protein>
    <submittedName>
        <fullName evidence="2">Uncharacterized protein</fullName>
    </submittedName>
</protein>
<comment type="caution">
    <text evidence="2">The sequence shown here is derived from an EMBL/GenBank/DDBJ whole genome shotgun (WGS) entry which is preliminary data.</text>
</comment>
<name>A0A371HS91_MUCPR</name>
<accession>A0A371HS91</accession>
<keyword evidence="1" id="KW-0472">Membrane</keyword>
<dbReference type="OrthoDB" id="1720991at2759"/>
<gene>
    <name evidence="2" type="ORF">CR513_10512</name>
</gene>
<dbReference type="AlphaFoldDB" id="A0A371HS91"/>
<evidence type="ECO:0000313" key="2">
    <source>
        <dbReference type="EMBL" id="RDY05637.1"/>
    </source>
</evidence>